<organism evidence="2">
    <name type="scientific">marine sediment metagenome</name>
    <dbReference type="NCBI Taxonomy" id="412755"/>
    <lineage>
        <taxon>unclassified sequences</taxon>
        <taxon>metagenomes</taxon>
        <taxon>ecological metagenomes</taxon>
    </lineage>
</organism>
<proteinExistence type="predicted"/>
<dbReference type="Pfam" id="PF14207">
    <property type="entry name" value="DpnD-PcfM"/>
    <property type="match status" value="1"/>
</dbReference>
<dbReference type="EMBL" id="LAZR01000954">
    <property type="protein sequence ID" value="KKN53856.1"/>
    <property type="molecule type" value="Genomic_DNA"/>
</dbReference>
<protein>
    <recommendedName>
        <fullName evidence="1">DpnD/PcfM-like C-terminal domain-containing protein</fullName>
    </recommendedName>
</protein>
<comment type="caution">
    <text evidence="2">The sequence shown here is derived from an EMBL/GenBank/DDBJ whole genome shotgun (WGS) entry which is preliminary data.</text>
</comment>
<gene>
    <name evidence="2" type="ORF">LCGC14_0598150</name>
</gene>
<dbReference type="InterPro" id="IPR025575">
    <property type="entry name" value="DpnD/PcfM_C"/>
</dbReference>
<sequence>MKVKVQVTETSQRVIELDVPSEEVAIDIVTDQYNADELVLDADDYRDVEIEVVT</sequence>
<evidence type="ECO:0000259" key="1">
    <source>
        <dbReference type="Pfam" id="PF14207"/>
    </source>
</evidence>
<reference evidence="2" key="1">
    <citation type="journal article" date="2015" name="Nature">
        <title>Complex archaea that bridge the gap between prokaryotes and eukaryotes.</title>
        <authorList>
            <person name="Spang A."/>
            <person name="Saw J.H."/>
            <person name="Jorgensen S.L."/>
            <person name="Zaremba-Niedzwiedzka K."/>
            <person name="Martijn J."/>
            <person name="Lind A.E."/>
            <person name="van Eijk R."/>
            <person name="Schleper C."/>
            <person name="Guy L."/>
            <person name="Ettema T.J."/>
        </authorList>
    </citation>
    <scope>NUCLEOTIDE SEQUENCE</scope>
</reference>
<dbReference type="AlphaFoldDB" id="A0A0F9TXL8"/>
<evidence type="ECO:0000313" key="2">
    <source>
        <dbReference type="EMBL" id="KKN53856.1"/>
    </source>
</evidence>
<accession>A0A0F9TXL8</accession>
<feature type="domain" description="DpnD/PcfM-like C-terminal" evidence="1">
    <location>
        <begin position="5"/>
        <end position="48"/>
    </location>
</feature>
<name>A0A0F9TXL8_9ZZZZ</name>